<dbReference type="PANTHER" id="PTHR47169">
    <property type="entry name" value="OS01G0541250 PROTEIN"/>
    <property type="match status" value="1"/>
</dbReference>
<dbReference type="EMBL" id="JBDFQZ010000008">
    <property type="protein sequence ID" value="KAK9698104.1"/>
    <property type="molecule type" value="Genomic_DNA"/>
</dbReference>
<evidence type="ECO:0000259" key="1">
    <source>
        <dbReference type="Pfam" id="PF24964"/>
    </source>
</evidence>
<organism evidence="2 3">
    <name type="scientific">Saponaria officinalis</name>
    <name type="common">Common soapwort</name>
    <name type="synonym">Lychnis saponaria</name>
    <dbReference type="NCBI Taxonomy" id="3572"/>
    <lineage>
        <taxon>Eukaryota</taxon>
        <taxon>Viridiplantae</taxon>
        <taxon>Streptophyta</taxon>
        <taxon>Embryophyta</taxon>
        <taxon>Tracheophyta</taxon>
        <taxon>Spermatophyta</taxon>
        <taxon>Magnoliopsida</taxon>
        <taxon>eudicotyledons</taxon>
        <taxon>Gunneridae</taxon>
        <taxon>Pentapetalae</taxon>
        <taxon>Caryophyllales</taxon>
        <taxon>Caryophyllaceae</taxon>
        <taxon>Caryophylleae</taxon>
        <taxon>Saponaria</taxon>
    </lineage>
</organism>
<evidence type="ECO:0000313" key="3">
    <source>
        <dbReference type="Proteomes" id="UP001443914"/>
    </source>
</evidence>
<dbReference type="GO" id="GO:0003676">
    <property type="term" value="F:nucleic acid binding"/>
    <property type="evidence" value="ECO:0007669"/>
    <property type="project" value="InterPro"/>
</dbReference>
<keyword evidence="3" id="KW-1185">Reference proteome</keyword>
<dbReference type="Proteomes" id="UP001443914">
    <property type="component" value="Unassembled WGS sequence"/>
</dbReference>
<name>A0AAW1J666_SAPOF</name>
<gene>
    <name evidence="2" type="ORF">RND81_08G082700</name>
</gene>
<dbReference type="PANTHER" id="PTHR47169:SF2">
    <property type="entry name" value="OS01G0541250 PROTEIN"/>
    <property type="match status" value="1"/>
</dbReference>
<feature type="domain" description="DUF7769" evidence="1">
    <location>
        <begin position="9"/>
        <end position="59"/>
    </location>
</feature>
<protein>
    <recommendedName>
        <fullName evidence="1">DUF7769 domain-containing protein</fullName>
    </recommendedName>
</protein>
<dbReference type="AlphaFoldDB" id="A0AAW1J666"/>
<dbReference type="InterPro" id="IPR056671">
    <property type="entry name" value="DUF7769"/>
</dbReference>
<dbReference type="Gene3D" id="3.30.420.10">
    <property type="entry name" value="Ribonuclease H-like superfamily/Ribonuclease H"/>
    <property type="match status" value="2"/>
</dbReference>
<reference evidence="2" key="1">
    <citation type="submission" date="2024-03" db="EMBL/GenBank/DDBJ databases">
        <title>WGS assembly of Saponaria officinalis var. Norfolk2.</title>
        <authorList>
            <person name="Jenkins J."/>
            <person name="Shu S."/>
            <person name="Grimwood J."/>
            <person name="Barry K."/>
            <person name="Goodstein D."/>
            <person name="Schmutz J."/>
            <person name="Leebens-Mack J."/>
            <person name="Osbourn A."/>
        </authorList>
    </citation>
    <scope>NUCLEOTIDE SEQUENCE [LARGE SCALE GENOMIC DNA]</scope>
    <source>
        <strain evidence="2">JIC</strain>
    </source>
</reference>
<dbReference type="InterPro" id="IPR036397">
    <property type="entry name" value="RNaseH_sf"/>
</dbReference>
<sequence length="384" mass="44316">MARTKRKRLTNKERREIQHALTLNFNNGQLKHGIMKALAMEYEVQRWAIQRLWSNISRQIKDGKEKVRSIPLSGRTNLDGLSLKLGCIVSALHRLIKKGNIRSHTSATKPFLTQENMVARIKFVLSKIQPQTFFHENLVFQPMYESIRIDEKWFYMTKASEWYYLLPDEEEPHRCLKSKRFITKVMFMAAVGWPIYEEDGMLSWDGKIGIFPFMVEVPAKRARKNRGDGVLEVKPIASITKEVIRDCLIQKIIPAVKAKWPNGRSKVIDFFRSIQKIHYEKAPKSVSALVDVVTKAYDECSPKCLHYNWLSLQYCMNEILKVKGNNNYQLSHVEVQPTKEYVTIALQHLEEIGHVGVGEGSRQGGEASERVIREEEIIGDEGDA</sequence>
<comment type="caution">
    <text evidence="2">The sequence shown here is derived from an EMBL/GenBank/DDBJ whole genome shotgun (WGS) entry which is preliminary data.</text>
</comment>
<proteinExistence type="predicted"/>
<evidence type="ECO:0000313" key="2">
    <source>
        <dbReference type="EMBL" id="KAK9698104.1"/>
    </source>
</evidence>
<dbReference type="Pfam" id="PF24964">
    <property type="entry name" value="DUF7769"/>
    <property type="match status" value="1"/>
</dbReference>
<accession>A0AAW1J666</accession>